<accession>A0ABQ0GGB6</accession>
<proteinExistence type="predicted"/>
<feature type="chain" id="PRO_5045829918" evidence="2">
    <location>
        <begin position="23"/>
        <end position="233"/>
    </location>
</feature>
<evidence type="ECO:0000256" key="2">
    <source>
        <dbReference type="SAM" id="SignalP"/>
    </source>
</evidence>
<gene>
    <name evidence="3" type="ORF">MFIFM68171_07008</name>
</gene>
<dbReference type="GeneID" id="98177751"/>
<dbReference type="RefSeq" id="XP_070918529.1">
    <property type="nucleotide sequence ID" value="XM_071062428.1"/>
</dbReference>
<evidence type="ECO:0000256" key="1">
    <source>
        <dbReference type="SAM" id="MobiDB-lite"/>
    </source>
</evidence>
<comment type="caution">
    <text evidence="3">The sequence shown here is derived from an EMBL/GenBank/DDBJ whole genome shotgun (WGS) entry which is preliminary data.</text>
</comment>
<name>A0ABQ0GGB6_9PEZI</name>
<protein>
    <submittedName>
        <fullName evidence="3">Uncharacterized protein</fullName>
    </submittedName>
</protein>
<feature type="region of interest" description="Disordered" evidence="1">
    <location>
        <begin position="135"/>
        <end position="170"/>
    </location>
</feature>
<feature type="signal peptide" evidence="2">
    <location>
        <begin position="1"/>
        <end position="22"/>
    </location>
</feature>
<reference evidence="3 4" key="1">
    <citation type="submission" date="2024-09" db="EMBL/GenBank/DDBJ databases">
        <title>Itraconazole resistance in Madurella fahalii resulting from another homologue of gene encoding cytochrome P450 14-alpha sterol demethylase (CYP51).</title>
        <authorList>
            <person name="Yoshioka I."/>
            <person name="Fahal A.H."/>
            <person name="Kaneko S."/>
            <person name="Yaguchi T."/>
        </authorList>
    </citation>
    <scope>NUCLEOTIDE SEQUENCE [LARGE SCALE GENOMIC DNA]</scope>
    <source>
        <strain evidence="3 4">IFM 68171</strain>
    </source>
</reference>
<keyword evidence="2" id="KW-0732">Signal</keyword>
<sequence length="233" mass="25453">MKAAQLSSILFLFQSTITLAIAMTTDKMDSSLEQHGVVKRSDNGESGPVDITLWQGPDDGEPNLTCDDADADLGVTCEDLPFGDCCMGESDDDIFDSADHNEPTGWTNFGIYAGPLADPCQQLLERKREVCLAGSSHGSTVTGASVEGPSAARKRQDGSTSGLARRAVRPNKYTHRIRDTDYHLDINSPLGEEYRNLTSKEAKRAFMIKYGEPKPTVNKRWLAKRESEGEAAH</sequence>
<keyword evidence="4" id="KW-1185">Reference proteome</keyword>
<dbReference type="Proteomes" id="UP001628179">
    <property type="component" value="Unassembled WGS sequence"/>
</dbReference>
<evidence type="ECO:0000313" key="3">
    <source>
        <dbReference type="EMBL" id="GAB1316798.1"/>
    </source>
</evidence>
<evidence type="ECO:0000313" key="4">
    <source>
        <dbReference type="Proteomes" id="UP001628179"/>
    </source>
</evidence>
<organism evidence="3 4">
    <name type="scientific">Madurella fahalii</name>
    <dbReference type="NCBI Taxonomy" id="1157608"/>
    <lineage>
        <taxon>Eukaryota</taxon>
        <taxon>Fungi</taxon>
        <taxon>Dikarya</taxon>
        <taxon>Ascomycota</taxon>
        <taxon>Pezizomycotina</taxon>
        <taxon>Sordariomycetes</taxon>
        <taxon>Sordariomycetidae</taxon>
        <taxon>Sordariales</taxon>
        <taxon>Sordariales incertae sedis</taxon>
        <taxon>Madurella</taxon>
    </lineage>
</organism>
<dbReference type="EMBL" id="BAAFSV010000003">
    <property type="protein sequence ID" value="GAB1316798.1"/>
    <property type="molecule type" value="Genomic_DNA"/>
</dbReference>